<evidence type="ECO:0000256" key="3">
    <source>
        <dbReference type="ARBA" id="ARBA00022741"/>
    </source>
</evidence>
<evidence type="ECO:0000256" key="4">
    <source>
        <dbReference type="ARBA" id="ARBA00022840"/>
    </source>
</evidence>
<keyword evidence="3 8" id="KW-0547">Nucleotide-binding</keyword>
<dbReference type="PANTHER" id="PTHR11895">
    <property type="entry name" value="TRANSAMIDASE"/>
    <property type="match status" value="1"/>
</dbReference>
<comment type="caution">
    <text evidence="10">The sequence shown here is derived from an EMBL/GenBank/DDBJ whole genome shotgun (WGS) entry which is preliminary data.</text>
</comment>
<evidence type="ECO:0000313" key="11">
    <source>
        <dbReference type="Proteomes" id="UP000824241"/>
    </source>
</evidence>
<dbReference type="Pfam" id="PF01425">
    <property type="entry name" value="Amidase"/>
    <property type="match status" value="1"/>
</dbReference>
<dbReference type="InterPro" id="IPR000120">
    <property type="entry name" value="Amidase"/>
</dbReference>
<dbReference type="HAMAP" id="MF_00120">
    <property type="entry name" value="GatA"/>
    <property type="match status" value="1"/>
</dbReference>
<evidence type="ECO:0000259" key="9">
    <source>
        <dbReference type="Pfam" id="PF01425"/>
    </source>
</evidence>
<feature type="active site" description="Charge relay system" evidence="8">
    <location>
        <position position="154"/>
    </location>
</feature>
<evidence type="ECO:0000256" key="8">
    <source>
        <dbReference type="HAMAP-Rule" id="MF_00120"/>
    </source>
</evidence>
<gene>
    <name evidence="8 10" type="primary">gatA</name>
    <name evidence="10" type="ORF">IAB37_01840</name>
</gene>
<evidence type="ECO:0000256" key="1">
    <source>
        <dbReference type="ARBA" id="ARBA00008069"/>
    </source>
</evidence>
<sequence>MELYRLTASELSRMMQKKEVSSAEITRSVFDRIAQKEPEIEAYITLDEEGALKKAAEVDEKRAKGESLPPLAGIPVGIKDNICLKGLPATCASKMLQNFVPPYNATVIEKLNAQDCVYTGKLNMDEFAMGSSTETSFFKKTKNPFDTARVPGGSSGGSAASVAAGEAIVSLGSDTGGSIRQPASFCGVVGLKPTYGSVSRFGLVAFASSLDQIGPFGRSVEDVSMLYSAICGKDPHDTTTVRREYPRFEDNLQADVKGLRIGIPEAYFGKGVSEEVRAKVMETARQYEKMGASLVPVTLPDPDYGLAAYYIIACAEASSNLARFDGVKYGYRTQNFTNLEEMYENTRSQGFGDEVKRRIMLGTYVLSSGYYDAYYKKAKFTQKLMQGMFQEAFQKADLILCPTAPDTAFKFGENSDDQVKMYMNDILTVTVNITGLPALSFPCGFDGKGLPVGCQLIGDKFSEQQLLNTAYAYEKAVGGFDLSKTLD</sequence>
<dbReference type="InterPro" id="IPR036928">
    <property type="entry name" value="AS_sf"/>
</dbReference>
<feature type="active site" description="Charge relay system" evidence="8">
    <location>
        <position position="79"/>
    </location>
</feature>
<evidence type="ECO:0000256" key="5">
    <source>
        <dbReference type="ARBA" id="ARBA00022917"/>
    </source>
</evidence>
<dbReference type="PROSITE" id="PS00571">
    <property type="entry name" value="AMIDASES"/>
    <property type="match status" value="1"/>
</dbReference>
<dbReference type="InterPro" id="IPR023631">
    <property type="entry name" value="Amidase_dom"/>
</dbReference>
<dbReference type="InterPro" id="IPR020556">
    <property type="entry name" value="Amidase_CS"/>
</dbReference>
<evidence type="ECO:0000256" key="7">
    <source>
        <dbReference type="ARBA" id="ARBA00047407"/>
    </source>
</evidence>
<comment type="function">
    <text evidence="6 8">Allows the formation of correctly charged Gln-tRNA(Gln) through the transamidation of misacylated Glu-tRNA(Gln) in organisms which lack glutaminyl-tRNA synthetase. The reaction takes place in the presence of glutamine and ATP through an activated gamma-phospho-Glu-tRNA(Gln).</text>
</comment>
<dbReference type="EC" id="6.3.5.7" evidence="8"/>
<reference evidence="10" key="2">
    <citation type="journal article" date="2021" name="PeerJ">
        <title>Extensive microbial diversity within the chicken gut microbiome revealed by metagenomics and culture.</title>
        <authorList>
            <person name="Gilroy R."/>
            <person name="Ravi A."/>
            <person name="Getino M."/>
            <person name="Pursley I."/>
            <person name="Horton D.L."/>
            <person name="Alikhan N.F."/>
            <person name="Baker D."/>
            <person name="Gharbi K."/>
            <person name="Hall N."/>
            <person name="Watson M."/>
            <person name="Adriaenssens E.M."/>
            <person name="Foster-Nyarko E."/>
            <person name="Jarju S."/>
            <person name="Secka A."/>
            <person name="Antonio M."/>
            <person name="Oren A."/>
            <person name="Chaudhuri R.R."/>
            <person name="La Ragione R."/>
            <person name="Hildebrand F."/>
            <person name="Pallen M.J."/>
        </authorList>
    </citation>
    <scope>NUCLEOTIDE SEQUENCE</scope>
    <source>
        <strain evidence="10">CHK189-12415</strain>
    </source>
</reference>
<dbReference type="AlphaFoldDB" id="A0A9D1DWU4"/>
<dbReference type="GO" id="GO:0050567">
    <property type="term" value="F:glutaminyl-tRNA synthase (glutamine-hydrolyzing) activity"/>
    <property type="evidence" value="ECO:0007669"/>
    <property type="project" value="UniProtKB-UniRule"/>
</dbReference>
<dbReference type="GO" id="GO:0005524">
    <property type="term" value="F:ATP binding"/>
    <property type="evidence" value="ECO:0007669"/>
    <property type="project" value="UniProtKB-KW"/>
</dbReference>
<dbReference type="SUPFAM" id="SSF75304">
    <property type="entry name" value="Amidase signature (AS) enzymes"/>
    <property type="match status" value="1"/>
</dbReference>
<organism evidence="10 11">
    <name type="scientific">Candidatus Faecivivens stercoravium</name>
    <dbReference type="NCBI Taxonomy" id="2840803"/>
    <lineage>
        <taxon>Bacteria</taxon>
        <taxon>Bacillati</taxon>
        <taxon>Bacillota</taxon>
        <taxon>Clostridia</taxon>
        <taxon>Eubacteriales</taxon>
        <taxon>Oscillospiraceae</taxon>
        <taxon>Oscillospiraceae incertae sedis</taxon>
        <taxon>Candidatus Faecivivens</taxon>
    </lineage>
</organism>
<dbReference type="Proteomes" id="UP000824241">
    <property type="component" value="Unassembled WGS sequence"/>
</dbReference>
<evidence type="ECO:0000256" key="6">
    <source>
        <dbReference type="ARBA" id="ARBA00025295"/>
    </source>
</evidence>
<keyword evidence="5 8" id="KW-0648">Protein biosynthesis</keyword>
<dbReference type="PANTHER" id="PTHR11895:SF151">
    <property type="entry name" value="GLUTAMYL-TRNA(GLN) AMIDOTRANSFERASE SUBUNIT A"/>
    <property type="match status" value="1"/>
</dbReference>
<name>A0A9D1DWU4_9FIRM</name>
<proteinExistence type="inferred from homology"/>
<dbReference type="InterPro" id="IPR004412">
    <property type="entry name" value="GatA"/>
</dbReference>
<comment type="subunit">
    <text evidence="8">Heterotrimer of A, B and C subunits.</text>
</comment>
<comment type="similarity">
    <text evidence="1 8">Belongs to the amidase family. GatA subfamily.</text>
</comment>
<feature type="active site" description="Acyl-ester intermediate" evidence="8">
    <location>
        <position position="178"/>
    </location>
</feature>
<evidence type="ECO:0000313" key="10">
    <source>
        <dbReference type="EMBL" id="HIR60304.1"/>
    </source>
</evidence>
<accession>A0A9D1DWU4</accession>
<comment type="catalytic activity">
    <reaction evidence="7 8">
        <text>L-glutamyl-tRNA(Gln) + L-glutamine + ATP + H2O = L-glutaminyl-tRNA(Gln) + L-glutamate + ADP + phosphate + H(+)</text>
        <dbReference type="Rhea" id="RHEA:17521"/>
        <dbReference type="Rhea" id="RHEA-COMP:9681"/>
        <dbReference type="Rhea" id="RHEA-COMP:9684"/>
        <dbReference type="ChEBI" id="CHEBI:15377"/>
        <dbReference type="ChEBI" id="CHEBI:15378"/>
        <dbReference type="ChEBI" id="CHEBI:29985"/>
        <dbReference type="ChEBI" id="CHEBI:30616"/>
        <dbReference type="ChEBI" id="CHEBI:43474"/>
        <dbReference type="ChEBI" id="CHEBI:58359"/>
        <dbReference type="ChEBI" id="CHEBI:78520"/>
        <dbReference type="ChEBI" id="CHEBI:78521"/>
        <dbReference type="ChEBI" id="CHEBI:456216"/>
        <dbReference type="EC" id="6.3.5.7"/>
    </reaction>
</comment>
<evidence type="ECO:0000256" key="2">
    <source>
        <dbReference type="ARBA" id="ARBA00022598"/>
    </source>
</evidence>
<keyword evidence="2 8" id="KW-0436">Ligase</keyword>
<feature type="domain" description="Amidase" evidence="9">
    <location>
        <begin position="24"/>
        <end position="467"/>
    </location>
</feature>
<protein>
    <recommendedName>
        <fullName evidence="8">Glutamyl-tRNA(Gln) amidotransferase subunit A</fullName>
        <shortName evidence="8">Glu-ADT subunit A</shortName>
        <ecNumber evidence="8">6.3.5.7</ecNumber>
    </recommendedName>
</protein>
<dbReference type="EMBL" id="DVHA01000060">
    <property type="protein sequence ID" value="HIR60304.1"/>
    <property type="molecule type" value="Genomic_DNA"/>
</dbReference>
<keyword evidence="4 8" id="KW-0067">ATP-binding</keyword>
<dbReference type="NCBIfam" id="TIGR00132">
    <property type="entry name" value="gatA"/>
    <property type="match status" value="1"/>
</dbReference>
<dbReference type="GO" id="GO:0030956">
    <property type="term" value="C:glutamyl-tRNA(Gln) amidotransferase complex"/>
    <property type="evidence" value="ECO:0007669"/>
    <property type="project" value="InterPro"/>
</dbReference>
<reference evidence="10" key="1">
    <citation type="submission" date="2020-10" db="EMBL/GenBank/DDBJ databases">
        <authorList>
            <person name="Gilroy R."/>
        </authorList>
    </citation>
    <scope>NUCLEOTIDE SEQUENCE</scope>
    <source>
        <strain evidence="10">CHK189-12415</strain>
    </source>
</reference>
<dbReference type="GO" id="GO:0006412">
    <property type="term" value="P:translation"/>
    <property type="evidence" value="ECO:0007669"/>
    <property type="project" value="UniProtKB-UniRule"/>
</dbReference>
<dbReference type="Gene3D" id="3.90.1300.10">
    <property type="entry name" value="Amidase signature (AS) domain"/>
    <property type="match status" value="1"/>
</dbReference>